<sequence length="152" mass="17046">MASNCRDLDSTRLVSSAFDHFKYEGNKIIIKTRYSDNELGELRELITDKIRVAREEFLSLAGSLNSANSNGTDDTAAAGKTLEDGSDSLEKESINQLASRQKKFIEQLEAALIRIQNKTYGICRETGKLIPKERLRAVPHTTLSMEAKMKQH</sequence>
<dbReference type="PROSITE" id="PS51128">
    <property type="entry name" value="ZF_DKSA_2"/>
    <property type="match status" value="1"/>
</dbReference>
<evidence type="ECO:0000259" key="6">
    <source>
        <dbReference type="Pfam" id="PF01258"/>
    </source>
</evidence>
<dbReference type="PANTHER" id="PTHR33823">
    <property type="entry name" value="RNA POLYMERASE-BINDING TRANSCRIPTION FACTOR DKSA-RELATED"/>
    <property type="match status" value="1"/>
</dbReference>
<keyword evidence="8" id="KW-1185">Reference proteome</keyword>
<evidence type="ECO:0000256" key="5">
    <source>
        <dbReference type="SAM" id="MobiDB-lite"/>
    </source>
</evidence>
<proteinExistence type="predicted"/>
<keyword evidence="2" id="KW-0863">Zinc-finger</keyword>
<evidence type="ECO:0000256" key="4">
    <source>
        <dbReference type="PROSITE-ProRule" id="PRU00510"/>
    </source>
</evidence>
<feature type="zinc finger region" description="dksA C4-type" evidence="4">
    <location>
        <begin position="123"/>
        <end position="147"/>
    </location>
</feature>
<accession>A0A444MQH6</accession>
<dbReference type="PANTHER" id="PTHR33823:SF2">
    <property type="entry name" value="RNA POLYMERASE-BINDING TRANSCRIPTION FACTOR DKSA"/>
    <property type="match status" value="1"/>
</dbReference>
<dbReference type="EMBL" id="SBIW01000003">
    <property type="protein sequence ID" value="RWY53862.1"/>
    <property type="molecule type" value="Genomic_DNA"/>
</dbReference>
<dbReference type="GO" id="GO:0008270">
    <property type="term" value="F:zinc ion binding"/>
    <property type="evidence" value="ECO:0007669"/>
    <property type="project" value="UniProtKB-KW"/>
</dbReference>
<dbReference type="Gene3D" id="1.20.120.910">
    <property type="entry name" value="DksA, coiled-coil domain"/>
    <property type="match status" value="1"/>
</dbReference>
<dbReference type="RefSeq" id="WP_128533295.1">
    <property type="nucleotide sequence ID" value="NZ_SBIW01000003.1"/>
</dbReference>
<comment type="caution">
    <text evidence="7">The sequence shown here is derived from an EMBL/GenBank/DDBJ whole genome shotgun (WGS) entry which is preliminary data.</text>
</comment>
<evidence type="ECO:0000256" key="2">
    <source>
        <dbReference type="ARBA" id="ARBA00022771"/>
    </source>
</evidence>
<keyword evidence="1" id="KW-0479">Metal-binding</keyword>
<feature type="domain" description="Zinc finger DksA/TraR C4-type" evidence="6">
    <location>
        <begin position="119"/>
        <end position="148"/>
    </location>
</feature>
<keyword evidence="3" id="KW-0862">Zinc</keyword>
<evidence type="ECO:0000313" key="8">
    <source>
        <dbReference type="Proteomes" id="UP000286701"/>
    </source>
</evidence>
<dbReference type="Pfam" id="PF01258">
    <property type="entry name" value="zf-dskA_traR"/>
    <property type="match status" value="1"/>
</dbReference>
<feature type="region of interest" description="Disordered" evidence="5">
    <location>
        <begin position="63"/>
        <end position="88"/>
    </location>
</feature>
<organism evidence="7 8">
    <name type="scientific">Mucilaginibacter gilvus</name>
    <dbReference type="NCBI Taxonomy" id="2305909"/>
    <lineage>
        <taxon>Bacteria</taxon>
        <taxon>Pseudomonadati</taxon>
        <taxon>Bacteroidota</taxon>
        <taxon>Sphingobacteriia</taxon>
        <taxon>Sphingobacteriales</taxon>
        <taxon>Sphingobacteriaceae</taxon>
        <taxon>Mucilaginibacter</taxon>
    </lineage>
</organism>
<protein>
    <submittedName>
        <fullName evidence="7">TraR/DksA family transcriptional regulator</fullName>
    </submittedName>
</protein>
<dbReference type="Proteomes" id="UP000286701">
    <property type="component" value="Unassembled WGS sequence"/>
</dbReference>
<gene>
    <name evidence="7" type="ORF">EPL05_07280</name>
</gene>
<name>A0A444MQH6_9SPHI</name>
<evidence type="ECO:0000256" key="1">
    <source>
        <dbReference type="ARBA" id="ARBA00022723"/>
    </source>
</evidence>
<evidence type="ECO:0000313" key="7">
    <source>
        <dbReference type="EMBL" id="RWY53862.1"/>
    </source>
</evidence>
<dbReference type="InterPro" id="IPR000962">
    <property type="entry name" value="Znf_DskA_TraR"/>
</dbReference>
<dbReference type="AlphaFoldDB" id="A0A444MQH6"/>
<reference evidence="7 8" key="1">
    <citation type="submission" date="2019-01" db="EMBL/GenBank/DDBJ databases">
        <title>Mucilaginibacter antarcticum sp. nov., isolated from antarctic soil.</title>
        <authorList>
            <person name="Yan Y.-Q."/>
            <person name="Du Z.-J."/>
        </authorList>
    </citation>
    <scope>NUCLEOTIDE SEQUENCE [LARGE SCALE GENOMIC DNA]</scope>
    <source>
        <strain evidence="7 8">F01003</strain>
    </source>
</reference>
<dbReference type="OrthoDB" id="9811543at2"/>
<evidence type="ECO:0000256" key="3">
    <source>
        <dbReference type="ARBA" id="ARBA00022833"/>
    </source>
</evidence>